<reference evidence="9 10" key="1">
    <citation type="submission" date="2012-10" db="EMBL/GenBank/DDBJ databases">
        <authorList>
            <person name="Zafar N."/>
            <person name="Inman J."/>
            <person name="Hall N."/>
            <person name="Lorenzi H."/>
            <person name="Caler E."/>
        </authorList>
    </citation>
    <scope>NUCLEOTIDE SEQUENCE [LARGE SCALE GENOMIC DNA]</scope>
    <source>
        <strain evidence="9 10">IP1</strain>
    </source>
</reference>
<dbReference type="RefSeq" id="XP_004183829.1">
    <property type="nucleotide sequence ID" value="XM_004183781.1"/>
</dbReference>
<feature type="transmembrane region" description="Helical" evidence="7">
    <location>
        <begin position="629"/>
        <end position="655"/>
    </location>
</feature>
<comment type="subcellular location">
    <subcellularLocation>
        <location evidence="1">Cell membrane</location>
        <topology evidence="1">Multi-pass membrane protein</topology>
    </subcellularLocation>
</comment>
<evidence type="ECO:0000256" key="3">
    <source>
        <dbReference type="ARBA" id="ARBA00022475"/>
    </source>
</evidence>
<sequence>MKSFAEIRELFSSYASKSFDFTFKWIDKLKWLILIFWLVTTLGLAYCAFEFLMHTSMVVTAPKGTLAYTANALYKEQFPDISGRSEDALVIRQIEKNDDINNSTYLKEFSEYFVAKVYGDPHSNLVKKIAGRYIDQNSTTKIEEFVNGVTSLAMVSNDTTIIQIELSGDDPTAVAPLVKRMRKYISEYIDDVGAFGYTFDITGYDALGIDLQTVVIKALEKMDFCVLPIALLILLYVVQSPVLLVVPLCNILAIIVISFGLMYPLSLYVDIIATAVDYSLFLLTRFTEEINKQQNHYEAVKNMLRTSGRIVGTSGCVMLICFSVITLFPFDIIRWIGFGCTLCVATTLIVDLTMTPALFLCFPRFFRLQSCVPCSKKCVRYTQRRARFEGLGDKAWHWFATFQSKPIVSISMLIGGVVVLLPFCVFVYQFQWTLDNNQVVPMNTEFDEGFENLQHAFPIGVLYPFNLLVYDGKNKVDITSDLYYKFTEELVSGFSEEMPYGFNNNSMVTFNTAGGKVLSPNELKKLLQLEGYQNVIKNCVSGDLSVVKLLLTPTNDPTNNSTKFVADIREHLDYYIEKYGYSILIQGIIIDGVDCVNASMYYFIFILVILVVVVLLLVLIFFKSLLVALRVVFTTCLTIVFVYGCASMVFCNDYFDFIDSVEQTHGIYWVVPLISIPIICGLSLDYDIFLFSRIREYRERGYVTDIATIYGVERTGYLITFCGLIMAIAFSGLFLSGLLVLNLFAFVLTFSVLADTFIVRTLIVPSFVHLFKEFNWWPIKYKTDVFTYEEADEFHAYDHLDALDDDKHDISNAPKEESIQEPLLN</sequence>
<keyword evidence="3" id="KW-1003">Cell membrane</keyword>
<feature type="transmembrane region" description="Helical" evidence="7">
    <location>
        <begin position="31"/>
        <end position="53"/>
    </location>
</feature>
<keyword evidence="4 7" id="KW-0812">Transmembrane</keyword>
<feature type="transmembrane region" description="Helical" evidence="7">
    <location>
        <begin position="743"/>
        <end position="763"/>
    </location>
</feature>
<feature type="transmembrane region" description="Helical" evidence="7">
    <location>
        <begin position="226"/>
        <end position="259"/>
    </location>
</feature>
<dbReference type="InterPro" id="IPR004869">
    <property type="entry name" value="MMPL_dom"/>
</dbReference>
<evidence type="ECO:0000256" key="2">
    <source>
        <dbReference type="ARBA" id="ARBA00010157"/>
    </source>
</evidence>
<dbReference type="PANTHER" id="PTHR33406">
    <property type="entry name" value="MEMBRANE PROTEIN MJ1562-RELATED"/>
    <property type="match status" value="1"/>
</dbReference>
<gene>
    <name evidence="9" type="ORF">EIN_168880</name>
</gene>
<dbReference type="OMA" id="VMGRWNW"/>
<dbReference type="OrthoDB" id="438641at2759"/>
<keyword evidence="5 7" id="KW-1133">Transmembrane helix</keyword>
<feature type="transmembrane region" description="Helical" evidence="7">
    <location>
        <begin position="310"/>
        <end position="330"/>
    </location>
</feature>
<accession>A0A0A1U0S5</accession>
<proteinExistence type="inferred from homology"/>
<evidence type="ECO:0000313" key="9">
    <source>
        <dbReference type="EMBL" id="ELP84483.1"/>
    </source>
</evidence>
<feature type="transmembrane region" description="Helical" evidence="7">
    <location>
        <begin position="667"/>
        <end position="690"/>
    </location>
</feature>
<dbReference type="InterPro" id="IPR050545">
    <property type="entry name" value="Mycobact_MmpL"/>
</dbReference>
<dbReference type="Proteomes" id="UP000014680">
    <property type="component" value="Unassembled WGS sequence"/>
</dbReference>
<dbReference type="GeneID" id="14883579"/>
<dbReference type="Gene3D" id="1.20.1640.10">
    <property type="entry name" value="Multidrug efflux transporter AcrB transmembrane domain"/>
    <property type="match status" value="2"/>
</dbReference>
<dbReference type="SUPFAM" id="SSF82866">
    <property type="entry name" value="Multidrug efflux transporter AcrB transmembrane domain"/>
    <property type="match status" value="2"/>
</dbReference>
<feature type="transmembrane region" description="Helical" evidence="7">
    <location>
        <begin position="600"/>
        <end position="622"/>
    </location>
</feature>
<keyword evidence="10" id="KW-1185">Reference proteome</keyword>
<dbReference type="GO" id="GO:0005886">
    <property type="term" value="C:plasma membrane"/>
    <property type="evidence" value="ECO:0007669"/>
    <property type="project" value="UniProtKB-SubCell"/>
</dbReference>
<organism evidence="9 10">
    <name type="scientific">Entamoeba invadens IP1</name>
    <dbReference type="NCBI Taxonomy" id="370355"/>
    <lineage>
        <taxon>Eukaryota</taxon>
        <taxon>Amoebozoa</taxon>
        <taxon>Evosea</taxon>
        <taxon>Archamoebae</taxon>
        <taxon>Mastigamoebida</taxon>
        <taxon>Entamoebidae</taxon>
        <taxon>Entamoeba</taxon>
    </lineage>
</organism>
<feature type="transmembrane region" description="Helical" evidence="7">
    <location>
        <begin position="336"/>
        <end position="360"/>
    </location>
</feature>
<feature type="domain" description="Membrane transport protein MMPL" evidence="8">
    <location>
        <begin position="129"/>
        <end position="365"/>
    </location>
</feature>
<keyword evidence="6 7" id="KW-0472">Membrane</keyword>
<evidence type="ECO:0000256" key="5">
    <source>
        <dbReference type="ARBA" id="ARBA00022989"/>
    </source>
</evidence>
<evidence type="ECO:0000256" key="7">
    <source>
        <dbReference type="SAM" id="Phobius"/>
    </source>
</evidence>
<dbReference type="Pfam" id="PF03176">
    <property type="entry name" value="MMPL"/>
    <property type="match status" value="2"/>
</dbReference>
<evidence type="ECO:0000313" key="10">
    <source>
        <dbReference type="Proteomes" id="UP000014680"/>
    </source>
</evidence>
<evidence type="ECO:0000259" key="8">
    <source>
        <dbReference type="Pfam" id="PF03176"/>
    </source>
</evidence>
<feature type="transmembrane region" description="Helical" evidence="7">
    <location>
        <begin position="407"/>
        <end position="428"/>
    </location>
</feature>
<dbReference type="VEuPathDB" id="AmoebaDB:EIN_168880"/>
<dbReference type="AlphaFoldDB" id="A0A0A1U0S5"/>
<feature type="domain" description="Membrane transport protein MMPL" evidence="8">
    <location>
        <begin position="535"/>
        <end position="778"/>
    </location>
</feature>
<feature type="transmembrane region" description="Helical" evidence="7">
    <location>
        <begin position="717"/>
        <end position="737"/>
    </location>
</feature>
<evidence type="ECO:0000256" key="4">
    <source>
        <dbReference type="ARBA" id="ARBA00022692"/>
    </source>
</evidence>
<dbReference type="KEGG" id="eiv:EIN_168880"/>
<evidence type="ECO:0000256" key="6">
    <source>
        <dbReference type="ARBA" id="ARBA00023136"/>
    </source>
</evidence>
<dbReference type="PANTHER" id="PTHR33406:SF6">
    <property type="entry name" value="MEMBRANE PROTEIN YDGH-RELATED"/>
    <property type="match status" value="1"/>
</dbReference>
<dbReference type="EMBL" id="KB207112">
    <property type="protein sequence ID" value="ELP84483.1"/>
    <property type="molecule type" value="Genomic_DNA"/>
</dbReference>
<name>A0A0A1U0S5_ENTIV</name>
<comment type="similarity">
    <text evidence="2">Belongs to the resistance-nodulation-cell division (RND) (TC 2.A.6) family. MmpL subfamily.</text>
</comment>
<protein>
    <recommendedName>
        <fullName evidence="8">Membrane transport protein MMPL domain-containing protein</fullName>
    </recommendedName>
</protein>
<evidence type="ECO:0000256" key="1">
    <source>
        <dbReference type="ARBA" id="ARBA00004651"/>
    </source>
</evidence>